<keyword evidence="1" id="KW-1133">Transmembrane helix</keyword>
<accession>A0A5B7GVD1</accession>
<comment type="caution">
    <text evidence="2">The sequence shown here is derived from an EMBL/GenBank/DDBJ whole genome shotgun (WGS) entry which is preliminary data.</text>
</comment>
<keyword evidence="1" id="KW-0812">Transmembrane</keyword>
<feature type="transmembrane region" description="Helical" evidence="1">
    <location>
        <begin position="22"/>
        <end position="44"/>
    </location>
</feature>
<protein>
    <submittedName>
        <fullName evidence="2">Uncharacterized protein</fullName>
    </submittedName>
</protein>
<evidence type="ECO:0000313" key="3">
    <source>
        <dbReference type="Proteomes" id="UP000324222"/>
    </source>
</evidence>
<name>A0A5B7GVD1_PORTR</name>
<evidence type="ECO:0000256" key="1">
    <source>
        <dbReference type="SAM" id="Phobius"/>
    </source>
</evidence>
<gene>
    <name evidence="2" type="ORF">E2C01_058352</name>
</gene>
<dbReference type="AlphaFoldDB" id="A0A5B7GVD1"/>
<dbReference type="Proteomes" id="UP000324222">
    <property type="component" value="Unassembled WGS sequence"/>
</dbReference>
<organism evidence="2 3">
    <name type="scientific">Portunus trituberculatus</name>
    <name type="common">Swimming crab</name>
    <name type="synonym">Neptunus trituberculatus</name>
    <dbReference type="NCBI Taxonomy" id="210409"/>
    <lineage>
        <taxon>Eukaryota</taxon>
        <taxon>Metazoa</taxon>
        <taxon>Ecdysozoa</taxon>
        <taxon>Arthropoda</taxon>
        <taxon>Crustacea</taxon>
        <taxon>Multicrustacea</taxon>
        <taxon>Malacostraca</taxon>
        <taxon>Eumalacostraca</taxon>
        <taxon>Eucarida</taxon>
        <taxon>Decapoda</taxon>
        <taxon>Pleocyemata</taxon>
        <taxon>Brachyura</taxon>
        <taxon>Eubrachyura</taxon>
        <taxon>Portunoidea</taxon>
        <taxon>Portunidae</taxon>
        <taxon>Portuninae</taxon>
        <taxon>Portunus</taxon>
    </lineage>
</organism>
<evidence type="ECO:0000313" key="2">
    <source>
        <dbReference type="EMBL" id="MPC64241.1"/>
    </source>
</evidence>
<sequence>MAWPNTGVACLVMTEMRRYGDYFFNCTLTTLLLSLSHLTTLLFVSSLPTTQASPAQSSPAPPRRGALPLPMLSWPSRAGLAFRHPNLTPLKRRDSV</sequence>
<dbReference type="EMBL" id="VSRR010021821">
    <property type="protein sequence ID" value="MPC64241.1"/>
    <property type="molecule type" value="Genomic_DNA"/>
</dbReference>
<reference evidence="2 3" key="1">
    <citation type="submission" date="2019-05" db="EMBL/GenBank/DDBJ databases">
        <title>Another draft genome of Portunus trituberculatus and its Hox gene families provides insights of decapod evolution.</title>
        <authorList>
            <person name="Jeong J.-H."/>
            <person name="Song I."/>
            <person name="Kim S."/>
            <person name="Choi T."/>
            <person name="Kim D."/>
            <person name="Ryu S."/>
            <person name="Kim W."/>
        </authorList>
    </citation>
    <scope>NUCLEOTIDE SEQUENCE [LARGE SCALE GENOMIC DNA]</scope>
    <source>
        <tissue evidence="2">Muscle</tissue>
    </source>
</reference>
<keyword evidence="1" id="KW-0472">Membrane</keyword>
<proteinExistence type="predicted"/>
<keyword evidence="3" id="KW-1185">Reference proteome</keyword>